<evidence type="ECO:0000313" key="3">
    <source>
        <dbReference type="Proteomes" id="UP000501090"/>
    </source>
</evidence>
<dbReference type="Gene3D" id="2.120.10.30">
    <property type="entry name" value="TolB, C-terminal domain"/>
    <property type="match status" value="1"/>
</dbReference>
<dbReference type="KEGG" id="pard:DN92_01480"/>
<dbReference type="EMBL" id="CP028940">
    <property type="protein sequence ID" value="QKM59816.1"/>
    <property type="molecule type" value="Genomic_DNA"/>
</dbReference>
<keyword evidence="3" id="KW-1185">Reference proteome</keyword>
<dbReference type="Proteomes" id="UP000501090">
    <property type="component" value="Chromosome"/>
</dbReference>
<feature type="chain" id="PRO_5026900184" description="NHL repeat containing protein" evidence="1">
    <location>
        <begin position="29"/>
        <end position="631"/>
    </location>
</feature>
<sequence length="631" mass="64137">MKKQIQKCTALLGILFLAAMLTGCPSSGSGNSTVIYGIVSTGGGSTPIAISGAAVTIYQIDSGVSSALAQTTSDGSGNFSVKIPSNSANTSSNPITYYAVANKSPSIQFIASLGTGPLTAVRINELTTVASAYAFAQFFRNDYSIGGSALPISIAAGMAENLVSAESGTAANVIRTSPNGYETNTWSALGTLANVLAGCTQGVANACTNLFALTPSASGVTPTNTLQAMVNIALNPTVNVSGIYDLGNVVTSYTPALTTNQGPNSSAPLQKLDAWTMAVKVNNTGSSGCPFGGPGNVAFDINGYAWINNNVIQGTPNSSNCLIVLKPNGQAANGIANTPISPITGGGILGSGFGVAVDKLGYIWSGSFGWGNNVPTSGAVAKLSSLGVPISPAAGYTSGLLRVQGTAIDQSNNVWMASYGNRAVVVYPNQTTTPISYEDNNIEPFGMAITSDGYAWVSYTGSDTVSKLRYRNGGVSKLFTVSLPSGSNPKGIAVDSLGNAWVAAGATSTVYAINSSGTIVGTYTGQGINGPWGISLDAKGNVWVSNFGTSSPSLRYSIVQLCGATGNCPTGVAMGTAMTPSTGFTLPSGGESGITKLWSAFVWNRSATVLFAINAINVSECGHGRKYLGSE</sequence>
<dbReference type="PROSITE" id="PS51257">
    <property type="entry name" value="PROKAR_LIPOPROTEIN"/>
    <property type="match status" value="1"/>
</dbReference>
<gene>
    <name evidence="2" type="ORF">DN92_01480</name>
</gene>
<dbReference type="AlphaFoldDB" id="A0A6M9PPR1"/>
<proteinExistence type="predicted"/>
<dbReference type="SUPFAM" id="SSF63829">
    <property type="entry name" value="Calcium-dependent phosphotriesterase"/>
    <property type="match status" value="1"/>
</dbReference>
<keyword evidence="1" id="KW-0732">Signal</keyword>
<name>A0A6M9PPR1_9BURK</name>
<evidence type="ECO:0000256" key="1">
    <source>
        <dbReference type="SAM" id="SignalP"/>
    </source>
</evidence>
<protein>
    <recommendedName>
        <fullName evidence="4">NHL repeat containing protein</fullName>
    </recommendedName>
</protein>
<dbReference type="InterPro" id="IPR011042">
    <property type="entry name" value="6-blade_b-propeller_TolB-like"/>
</dbReference>
<organism evidence="2 3">
    <name type="scientific">Polynucleobacter arcticus</name>
    <dbReference type="NCBI Taxonomy" id="1743165"/>
    <lineage>
        <taxon>Bacteria</taxon>
        <taxon>Pseudomonadati</taxon>
        <taxon>Pseudomonadota</taxon>
        <taxon>Betaproteobacteria</taxon>
        <taxon>Burkholderiales</taxon>
        <taxon>Burkholderiaceae</taxon>
        <taxon>Polynucleobacter</taxon>
    </lineage>
</organism>
<feature type="signal peptide" evidence="1">
    <location>
        <begin position="1"/>
        <end position="28"/>
    </location>
</feature>
<evidence type="ECO:0000313" key="2">
    <source>
        <dbReference type="EMBL" id="QKM59816.1"/>
    </source>
</evidence>
<dbReference type="RefSeq" id="WP_173959585.1">
    <property type="nucleotide sequence ID" value="NZ_CBCSCC010000006.1"/>
</dbReference>
<reference evidence="2 3" key="1">
    <citation type="submission" date="2018-04" db="EMBL/GenBank/DDBJ databases">
        <title>Polynucleobacter sp. UK-Long2-W17 genome.</title>
        <authorList>
            <person name="Hahn M.W."/>
        </authorList>
    </citation>
    <scope>NUCLEOTIDE SEQUENCE [LARGE SCALE GENOMIC DNA]</scope>
    <source>
        <strain evidence="2 3">UK-Long2-W17</strain>
    </source>
</reference>
<evidence type="ECO:0008006" key="4">
    <source>
        <dbReference type="Google" id="ProtNLM"/>
    </source>
</evidence>
<accession>A0A6M9PPR1</accession>